<evidence type="ECO:0000259" key="1">
    <source>
        <dbReference type="Pfam" id="PF24626"/>
    </source>
</evidence>
<organism evidence="2 3">
    <name type="scientific">Gossypium australe</name>
    <dbReference type="NCBI Taxonomy" id="47621"/>
    <lineage>
        <taxon>Eukaryota</taxon>
        <taxon>Viridiplantae</taxon>
        <taxon>Streptophyta</taxon>
        <taxon>Embryophyta</taxon>
        <taxon>Tracheophyta</taxon>
        <taxon>Spermatophyta</taxon>
        <taxon>Magnoliopsida</taxon>
        <taxon>eudicotyledons</taxon>
        <taxon>Gunneridae</taxon>
        <taxon>Pentapetalae</taxon>
        <taxon>rosids</taxon>
        <taxon>malvids</taxon>
        <taxon>Malvales</taxon>
        <taxon>Malvaceae</taxon>
        <taxon>Malvoideae</taxon>
        <taxon>Gossypium</taxon>
    </lineage>
</organism>
<dbReference type="Pfam" id="PF24626">
    <property type="entry name" value="SH3_Tf2-1"/>
    <property type="match status" value="1"/>
</dbReference>
<dbReference type="Proteomes" id="UP000325315">
    <property type="component" value="Unassembled WGS sequence"/>
</dbReference>
<accession>A0A5B6VAR6</accession>
<dbReference type="SUPFAM" id="SSF53098">
    <property type="entry name" value="Ribonuclease H-like"/>
    <property type="match status" value="1"/>
</dbReference>
<sequence>MMKNDPRLKLKCESIENSKTTVFSIGDDSNLYFRGRLCIPDNMVLKQNILSEAHSSAYSIHSGLLIGESRASGTVKFVTTYEKSRIEVGVSHNDAIWVVVDRLTKSTHFIPVKTKVSLERLAELYIFEIVRLHGASLSIISDQDQQFTSRFWNKLHKVLAHDISSSDGWLVRTSSWEKFLPLTEFAYNNSYQTSIKMAPYEALYERKSRNPLDKVFLKVSPWRKVLQIGKKGKLSPRFIGSYKILEKIRPIAYRLPLPPELEKVHNIFHVSKLRHYRSDSSHVKELQNKRVPLVKVLWPRNGNEEATFETEELMKSQYLNLFSGNL</sequence>
<dbReference type="EMBL" id="SMMG02000007">
    <property type="protein sequence ID" value="KAA3466288.1"/>
    <property type="molecule type" value="Genomic_DNA"/>
</dbReference>
<dbReference type="PANTHER" id="PTHR45835">
    <property type="entry name" value="YALI0A06105P"/>
    <property type="match status" value="1"/>
</dbReference>
<dbReference type="InterPro" id="IPR036397">
    <property type="entry name" value="RNaseH_sf"/>
</dbReference>
<dbReference type="InterPro" id="IPR012337">
    <property type="entry name" value="RNaseH-like_sf"/>
</dbReference>
<dbReference type="PANTHER" id="PTHR45835:SF99">
    <property type="entry name" value="CHROMO DOMAIN-CONTAINING PROTEIN-RELATED"/>
    <property type="match status" value="1"/>
</dbReference>
<name>A0A5B6VAR6_9ROSI</name>
<protein>
    <submittedName>
        <fullName evidence="2">DNA/RNA polymerases superfamily protein</fullName>
    </submittedName>
</protein>
<proteinExistence type="predicted"/>
<reference evidence="3" key="1">
    <citation type="journal article" date="2019" name="Plant Biotechnol. J.">
        <title>Genome sequencing of the Australian wild diploid species Gossypium australe highlights disease resistance and delayed gland morphogenesis.</title>
        <authorList>
            <person name="Cai Y."/>
            <person name="Cai X."/>
            <person name="Wang Q."/>
            <person name="Wang P."/>
            <person name="Zhang Y."/>
            <person name="Cai C."/>
            <person name="Xu Y."/>
            <person name="Wang K."/>
            <person name="Zhou Z."/>
            <person name="Wang C."/>
            <person name="Geng S."/>
            <person name="Li B."/>
            <person name="Dong Q."/>
            <person name="Hou Y."/>
            <person name="Wang H."/>
            <person name="Ai P."/>
            <person name="Liu Z."/>
            <person name="Yi F."/>
            <person name="Sun M."/>
            <person name="An G."/>
            <person name="Cheng J."/>
            <person name="Zhang Y."/>
            <person name="Shi Q."/>
            <person name="Xie Y."/>
            <person name="Shi X."/>
            <person name="Chang Y."/>
            <person name="Huang F."/>
            <person name="Chen Y."/>
            <person name="Hong S."/>
            <person name="Mi L."/>
            <person name="Sun Q."/>
            <person name="Zhang L."/>
            <person name="Zhou B."/>
            <person name="Peng R."/>
            <person name="Zhang X."/>
            <person name="Liu F."/>
        </authorList>
    </citation>
    <scope>NUCLEOTIDE SEQUENCE [LARGE SCALE GENOMIC DNA]</scope>
    <source>
        <strain evidence="3">cv. PA1801</strain>
    </source>
</reference>
<evidence type="ECO:0000313" key="3">
    <source>
        <dbReference type="Proteomes" id="UP000325315"/>
    </source>
</evidence>
<keyword evidence="3" id="KW-1185">Reference proteome</keyword>
<evidence type="ECO:0000313" key="2">
    <source>
        <dbReference type="EMBL" id="KAA3466288.1"/>
    </source>
</evidence>
<dbReference type="InterPro" id="IPR056924">
    <property type="entry name" value="SH3_Tf2-1"/>
</dbReference>
<dbReference type="OrthoDB" id="1909122at2759"/>
<feature type="domain" description="Tf2-1-like SH3-like" evidence="1">
    <location>
        <begin position="213"/>
        <end position="277"/>
    </location>
</feature>
<dbReference type="GO" id="GO:0003676">
    <property type="term" value="F:nucleic acid binding"/>
    <property type="evidence" value="ECO:0007669"/>
    <property type="project" value="InterPro"/>
</dbReference>
<dbReference type="Gene3D" id="3.30.420.10">
    <property type="entry name" value="Ribonuclease H-like superfamily/Ribonuclease H"/>
    <property type="match status" value="1"/>
</dbReference>
<comment type="caution">
    <text evidence="2">The sequence shown here is derived from an EMBL/GenBank/DDBJ whole genome shotgun (WGS) entry which is preliminary data.</text>
</comment>
<dbReference type="AlphaFoldDB" id="A0A5B6VAR6"/>
<gene>
    <name evidence="2" type="ORF">EPI10_001388</name>
</gene>